<dbReference type="Gene3D" id="3.40.50.1000">
    <property type="entry name" value="HAD superfamily/HAD-like"/>
    <property type="match status" value="1"/>
</dbReference>
<dbReference type="SFLD" id="SFLDG01129">
    <property type="entry name" value="C1.5:_HAD__Beta-PGM__Phosphata"/>
    <property type="match status" value="1"/>
</dbReference>
<reference evidence="1 2" key="1">
    <citation type="submission" date="2019-03" db="EMBL/GenBank/DDBJ databases">
        <title>Genomic Encyclopedia of Archaeal and Bacterial Type Strains, Phase II (KMG-II): from individual species to whole genera.</title>
        <authorList>
            <person name="Goeker M."/>
        </authorList>
    </citation>
    <scope>NUCLEOTIDE SEQUENCE [LARGE SCALE GENOMIC DNA]</scope>
    <source>
        <strain evidence="1 2">DSM 24323</strain>
    </source>
</reference>
<dbReference type="CDD" id="cd02603">
    <property type="entry name" value="HAD_sEH-N_like"/>
    <property type="match status" value="1"/>
</dbReference>
<name>A0A4R7J5S5_9ACTN</name>
<dbReference type="InterPro" id="IPR023214">
    <property type="entry name" value="HAD_sf"/>
</dbReference>
<dbReference type="PRINTS" id="PR00413">
    <property type="entry name" value="HADHALOGNASE"/>
</dbReference>
<sequence>MSSQPLPAGSRLPVVVLDIGGVLASNGLDFDRPDLRLAHCDLDELKHAYWRYRDAYDLGGPDETYWDAVVADALGRPNPKLADQLAEADADQWVTALPGASEMVAELIARGYELWLLSNAPHPMVRTARAADWSKPFSGGVFSAEVGLMKPDPRIYRFTSERIGVDPSQLIFFDDRPANVEAARTAGWRAEHFTGDHSALLHTVGTPHR</sequence>
<comment type="caution">
    <text evidence="1">The sequence shown here is derived from an EMBL/GenBank/DDBJ whole genome shotgun (WGS) entry which is preliminary data.</text>
</comment>
<dbReference type="PANTHER" id="PTHR43611">
    <property type="entry name" value="ALPHA-D-GLUCOSE 1-PHOSPHATE PHOSPHATASE"/>
    <property type="match status" value="1"/>
</dbReference>
<dbReference type="GO" id="GO:0016787">
    <property type="term" value="F:hydrolase activity"/>
    <property type="evidence" value="ECO:0007669"/>
    <property type="project" value="UniProtKB-KW"/>
</dbReference>
<dbReference type="NCBIfam" id="TIGR01509">
    <property type="entry name" value="HAD-SF-IA-v3"/>
    <property type="match status" value="1"/>
</dbReference>
<dbReference type="SFLD" id="SFLDS00003">
    <property type="entry name" value="Haloacid_Dehalogenase"/>
    <property type="match status" value="1"/>
</dbReference>
<dbReference type="PANTHER" id="PTHR43611:SF3">
    <property type="entry name" value="FLAVIN MONONUCLEOTIDE HYDROLASE 1, CHLOROPLATIC"/>
    <property type="match status" value="1"/>
</dbReference>
<proteinExistence type="predicted"/>
<keyword evidence="2" id="KW-1185">Reference proteome</keyword>
<keyword evidence="1" id="KW-0378">Hydrolase</keyword>
<protein>
    <submittedName>
        <fullName evidence="1">Putative hydrolase of the HAD superfamily</fullName>
    </submittedName>
</protein>
<dbReference type="SUPFAM" id="SSF56784">
    <property type="entry name" value="HAD-like"/>
    <property type="match status" value="1"/>
</dbReference>
<evidence type="ECO:0000313" key="2">
    <source>
        <dbReference type="Proteomes" id="UP000295371"/>
    </source>
</evidence>
<dbReference type="InterPro" id="IPR006439">
    <property type="entry name" value="HAD-SF_hydro_IA"/>
</dbReference>
<dbReference type="InterPro" id="IPR036412">
    <property type="entry name" value="HAD-like_sf"/>
</dbReference>
<organism evidence="1 2">
    <name type="scientific">Naumannella halotolerans</name>
    <dbReference type="NCBI Taxonomy" id="993414"/>
    <lineage>
        <taxon>Bacteria</taxon>
        <taxon>Bacillati</taxon>
        <taxon>Actinomycetota</taxon>
        <taxon>Actinomycetes</taxon>
        <taxon>Propionibacteriales</taxon>
        <taxon>Propionibacteriaceae</taxon>
        <taxon>Naumannella</taxon>
    </lineage>
</organism>
<dbReference type="Proteomes" id="UP000295371">
    <property type="component" value="Unassembled WGS sequence"/>
</dbReference>
<dbReference type="Pfam" id="PF00702">
    <property type="entry name" value="Hydrolase"/>
    <property type="match status" value="1"/>
</dbReference>
<gene>
    <name evidence="1" type="ORF">CLV29_0285</name>
</gene>
<accession>A0A4R7J5S5</accession>
<evidence type="ECO:0000313" key="1">
    <source>
        <dbReference type="EMBL" id="TDT32700.1"/>
    </source>
</evidence>
<dbReference type="RefSeq" id="WP_166649092.1">
    <property type="nucleotide sequence ID" value="NZ_CP171129.1"/>
</dbReference>
<dbReference type="AlphaFoldDB" id="A0A4R7J5S5"/>
<dbReference type="EMBL" id="SOAW01000001">
    <property type="protein sequence ID" value="TDT32700.1"/>
    <property type="molecule type" value="Genomic_DNA"/>
</dbReference>